<evidence type="ECO:0000313" key="9">
    <source>
        <dbReference type="Proteomes" id="UP000515204"/>
    </source>
</evidence>
<dbReference type="Proteomes" id="UP000515204">
    <property type="component" value="Unplaced"/>
</dbReference>
<dbReference type="SUPFAM" id="SSF57501">
    <property type="entry name" value="Cystine-knot cytokines"/>
    <property type="match status" value="1"/>
</dbReference>
<dbReference type="InterPro" id="IPR001839">
    <property type="entry name" value="TGF-b_C"/>
</dbReference>
<keyword evidence="9" id="KW-1185">Reference proteome</keyword>
<dbReference type="PANTHER" id="PTHR11848:SF119">
    <property type="entry name" value="TGF-BETA FAMILY PROFILE DOMAIN-CONTAINING PROTEIN"/>
    <property type="match status" value="1"/>
</dbReference>
<feature type="region of interest" description="Disordered" evidence="7">
    <location>
        <begin position="1"/>
        <end position="102"/>
    </location>
</feature>
<dbReference type="PROSITE" id="PS51362">
    <property type="entry name" value="TGF_BETA_2"/>
    <property type="match status" value="1"/>
</dbReference>
<dbReference type="Pfam" id="PF00688">
    <property type="entry name" value="TGFb_propeptide"/>
    <property type="match status" value="1"/>
</dbReference>
<dbReference type="Pfam" id="PF00019">
    <property type="entry name" value="TGF_beta"/>
    <property type="match status" value="1"/>
</dbReference>
<dbReference type="PANTHER" id="PTHR11848">
    <property type="entry name" value="TGF-BETA FAMILY"/>
    <property type="match status" value="1"/>
</dbReference>
<evidence type="ECO:0000256" key="4">
    <source>
        <dbReference type="ARBA" id="ARBA00023030"/>
    </source>
</evidence>
<dbReference type="AlphaFoldDB" id="A0A6P3WPH8"/>
<dbReference type="Gene3D" id="2.60.120.970">
    <property type="match status" value="1"/>
</dbReference>
<dbReference type="GO" id="GO:0005615">
    <property type="term" value="C:extracellular space"/>
    <property type="evidence" value="ECO:0007669"/>
    <property type="project" value="TreeGrafter"/>
</dbReference>
<feature type="domain" description="TGF-beta family profile" evidence="8">
    <location>
        <begin position="555"/>
        <end position="670"/>
    </location>
</feature>
<gene>
    <name evidence="10" type="primary">LOC106740791</name>
</gene>
<feature type="compositionally biased region" description="Basic and acidic residues" evidence="7">
    <location>
        <begin position="37"/>
        <end position="49"/>
    </location>
</feature>
<evidence type="ECO:0000313" key="10">
    <source>
        <dbReference type="RefSeq" id="XP_014467659.1"/>
    </source>
</evidence>
<protein>
    <submittedName>
        <fullName evidence="10">Bone morphogenetic protein 4</fullName>
    </submittedName>
</protein>
<dbReference type="GO" id="GO:0005125">
    <property type="term" value="F:cytokine activity"/>
    <property type="evidence" value="ECO:0007669"/>
    <property type="project" value="TreeGrafter"/>
</dbReference>
<evidence type="ECO:0000256" key="7">
    <source>
        <dbReference type="SAM" id="MobiDB-lite"/>
    </source>
</evidence>
<keyword evidence="4 6" id="KW-0339">Growth factor</keyword>
<dbReference type="GO" id="GO:0008083">
    <property type="term" value="F:growth factor activity"/>
    <property type="evidence" value="ECO:0007669"/>
    <property type="project" value="UniProtKB-KW"/>
</dbReference>
<comment type="similarity">
    <text evidence="2 6">Belongs to the TGF-beta family.</text>
</comment>
<comment type="subcellular location">
    <subcellularLocation>
        <location evidence="1">Secreted</location>
    </subcellularLocation>
</comment>
<evidence type="ECO:0000256" key="6">
    <source>
        <dbReference type="RuleBase" id="RU000354"/>
    </source>
</evidence>
<dbReference type="CTD" id="43804"/>
<dbReference type="InterPro" id="IPR017948">
    <property type="entry name" value="TGFb_CS"/>
</dbReference>
<name>A0A6P3WPH8_DINQU</name>
<dbReference type="CDD" id="cd13755">
    <property type="entry name" value="TGF_beta_maverick"/>
    <property type="match status" value="1"/>
</dbReference>
<evidence type="ECO:0000256" key="2">
    <source>
        <dbReference type="ARBA" id="ARBA00006656"/>
    </source>
</evidence>
<dbReference type="GeneID" id="106740791"/>
<dbReference type="SMART" id="SM00204">
    <property type="entry name" value="TGFB"/>
    <property type="match status" value="1"/>
</dbReference>
<dbReference type="InterPro" id="IPR001111">
    <property type="entry name" value="TGF-b_propeptide"/>
</dbReference>
<keyword evidence="3" id="KW-0964">Secreted</keyword>
<accession>A0A6P3WPH8</accession>
<feature type="region of interest" description="Disordered" evidence="7">
    <location>
        <begin position="246"/>
        <end position="271"/>
    </location>
</feature>
<dbReference type="InterPro" id="IPR029034">
    <property type="entry name" value="Cystine-knot_cytokine"/>
</dbReference>
<evidence type="ECO:0000259" key="8">
    <source>
        <dbReference type="PROSITE" id="PS51362"/>
    </source>
</evidence>
<dbReference type="InterPro" id="IPR015615">
    <property type="entry name" value="TGF-beta-rel"/>
</dbReference>
<dbReference type="Gene3D" id="2.10.90.10">
    <property type="entry name" value="Cystine-knot cytokines"/>
    <property type="match status" value="1"/>
</dbReference>
<organism evidence="9 10">
    <name type="scientific">Dinoponera quadriceps</name>
    <name type="common">South American ant</name>
    <dbReference type="NCBI Taxonomy" id="609295"/>
    <lineage>
        <taxon>Eukaryota</taxon>
        <taxon>Metazoa</taxon>
        <taxon>Ecdysozoa</taxon>
        <taxon>Arthropoda</taxon>
        <taxon>Hexapoda</taxon>
        <taxon>Insecta</taxon>
        <taxon>Pterygota</taxon>
        <taxon>Neoptera</taxon>
        <taxon>Endopterygota</taxon>
        <taxon>Hymenoptera</taxon>
        <taxon>Apocrita</taxon>
        <taxon>Aculeata</taxon>
        <taxon>Formicoidea</taxon>
        <taxon>Formicidae</taxon>
        <taxon>Ponerinae</taxon>
        <taxon>Ponerini</taxon>
        <taxon>Dinoponera</taxon>
    </lineage>
</organism>
<dbReference type="PROSITE" id="PS00250">
    <property type="entry name" value="TGF_BETA_1"/>
    <property type="match status" value="1"/>
</dbReference>
<proteinExistence type="inferred from homology"/>
<feature type="region of interest" description="Disordered" evidence="7">
    <location>
        <begin position="197"/>
        <end position="217"/>
    </location>
</feature>
<evidence type="ECO:0000256" key="5">
    <source>
        <dbReference type="ARBA" id="ARBA00023157"/>
    </source>
</evidence>
<keyword evidence="5" id="KW-1015">Disulfide bond</keyword>
<reference evidence="10" key="1">
    <citation type="submission" date="2025-08" db="UniProtKB">
        <authorList>
            <consortium name="RefSeq"/>
        </authorList>
    </citation>
    <scope>IDENTIFICATION</scope>
</reference>
<evidence type="ECO:0000256" key="3">
    <source>
        <dbReference type="ARBA" id="ARBA00022525"/>
    </source>
</evidence>
<evidence type="ECO:0000256" key="1">
    <source>
        <dbReference type="ARBA" id="ARBA00004613"/>
    </source>
</evidence>
<dbReference type="FunFam" id="2.10.90.10:FF:000058">
    <property type="entry name" value="Maverick"/>
    <property type="match status" value="1"/>
</dbReference>
<sequence length="670" mass="74030">MGKLPIIPGRDTRDNASGEEATTAVIVGGAVSSGSRDSADPRRCDDTSRRCAGRRSAGDGATGLSDPARRDPGVTRPRRNTTWHGDRGESTAAEVAGPNGGNVDASSVLGIAGRTCCAADSLQARRPRDRLIRAGPNSIERRSRRSGSSIGDQMLHSTVDSIAIVDAERFSVALASTVNVPGCDVSLEGTASTRSPISVFESRGPTGGGVNTERVGDSSIGEFSAHRSGPVARLIGIADSSFAKRNGSAKEATDGTTASSRLVPDESRPRRTRTCWGLPAARIAFVLRTLLLGLLAKSLLCDAVLGAPSSTSLTGFEDDTEKGLVMPGNDLRESELEIIRRSIVQGLGLQRIPDASKANVSQVEYERAHRKYLKQLSHDGQESRKRRSLHVFEPAEHPVNRRGLTVNDDDSWRGNHRHSLYFPVAVPDEEEDVTVDHASLRFLLQGDHRRPRKLEVLAYLRTPVSRRLLLRNRIPQTSSSKDSRWLELDSTEVAAIWLEKDPEENHGLELEFLHDGQPMRREISHARLNVFTTSDDDGVAGRRQKRFTPEELLQRHVRRSECKGYNNKRCCRHEMTVMFKDLKGFDFIVFPKSFDAGYCKGRCPPLYNPAHHHALLQSLLWKEDRKRVPKPCCAPSKLNELMVVYFDEKKPSELQVSYWHNITVEECACS</sequence>
<dbReference type="RefSeq" id="XP_014467659.1">
    <property type="nucleotide sequence ID" value="XM_014612173.1"/>
</dbReference>
<dbReference type="OrthoDB" id="5949851at2759"/>
<dbReference type="KEGG" id="dqu:106740791"/>